<gene>
    <name evidence="12" type="primary">kup</name>
    <name evidence="16" type="ORF">SAMN05660199_01025</name>
</gene>
<reference evidence="17" key="1">
    <citation type="submission" date="2016-10" db="EMBL/GenBank/DDBJ databases">
        <authorList>
            <person name="Varghese N."/>
            <person name="Submissions S."/>
        </authorList>
    </citation>
    <scope>NUCLEOTIDE SEQUENCE [LARGE SCALE GENOMIC DNA]</scope>
    <source>
        <strain evidence="17">DSM 45843</strain>
    </source>
</reference>
<feature type="transmembrane region" description="Helical" evidence="12">
    <location>
        <begin position="71"/>
        <end position="95"/>
    </location>
</feature>
<feature type="transmembrane region" description="Helical" evidence="12">
    <location>
        <begin position="315"/>
        <end position="347"/>
    </location>
</feature>
<evidence type="ECO:0000256" key="4">
    <source>
        <dbReference type="ARBA" id="ARBA00022475"/>
    </source>
</evidence>
<keyword evidence="7 12" id="KW-0769">Symport</keyword>
<evidence type="ECO:0000256" key="7">
    <source>
        <dbReference type="ARBA" id="ARBA00022847"/>
    </source>
</evidence>
<sequence length="668" mass="70467">MSELTTPAPPADGPTGRGRVRPGTGTPTRAALTLGALGVVFGDIGTSPIYTLQTLFSPDDPHPVPLTEPNLLGLLSLIFWSATVVVTGLYVGVVLRADNHGEGGIMSLITLVGRPGRDGRRLPARVVRRLALAGIAGAALFLADSMITPAISVLSAVEGVTVVDPGLGGFVVPAVLVIVVALFAVQRFGTAKVGAAFGPVMVLWFLTIGLAGLSRVVQEPGVLRALSPTYAVGFFLNRPGTAFFALAAVVLVITGAEALYADLGHFGRAPITRAWLFLVYPACMLSYFGQGALVVGDLSPDGPITAPFFRVVPSWALVPLVVLATLATVIASQAVITGAFSVVRQAVQLGYLPRLRIVHTSAHTIGQVYVPFVNYALMVAVVLLVLAFGSSAALAFAYGMAVTCTVLVTIVLVSVLAVHRWGWPRPAVLAGAAFVGLVMLGFLAANLTKLAHGAWVPLVIAVVLVTVMTTWARGRRLVTARRQEQEGPLADLLHEVCDPGAPVVRVPGTAVYLNRAATDAEPTAPLAMRSTVEHLHALHERVLIVSLTTAPTPWVVEDEVGRVAVPEGSDGSVVLVTLHFGYRQRTDVPTALAEALGRADVDVDVADASWFLSTIDVSRAPGRHRGRHDLPRWRRAVFTATAHLTTDVARSFELPRDRTVVLGARIEV</sequence>
<feature type="domain" description="K+ potassium transporter C-terminal" evidence="15">
    <location>
        <begin position="507"/>
        <end position="667"/>
    </location>
</feature>
<evidence type="ECO:0000256" key="12">
    <source>
        <dbReference type="HAMAP-Rule" id="MF_01522"/>
    </source>
</evidence>
<feature type="domain" description="K+ potassium transporter integral membrane" evidence="14">
    <location>
        <begin position="32"/>
        <end position="493"/>
    </location>
</feature>
<feature type="transmembrane region" description="Helical" evidence="12">
    <location>
        <begin position="368"/>
        <end position="389"/>
    </location>
</feature>
<keyword evidence="3 12" id="KW-0813">Transport</keyword>
<protein>
    <recommendedName>
        <fullName evidence="12">Probable potassium transport system protein Kup</fullName>
    </recommendedName>
</protein>
<dbReference type="RefSeq" id="WP_242653840.1">
    <property type="nucleotide sequence ID" value="NZ_FNIR01000003.1"/>
</dbReference>
<dbReference type="InterPro" id="IPR023051">
    <property type="entry name" value="Kup"/>
</dbReference>
<dbReference type="InterPro" id="IPR003855">
    <property type="entry name" value="K+_transporter"/>
</dbReference>
<comment type="similarity">
    <text evidence="2 12">Belongs to the HAK/KUP transporter (TC 2.A.72) family.</text>
</comment>
<evidence type="ECO:0000259" key="15">
    <source>
        <dbReference type="Pfam" id="PF22776"/>
    </source>
</evidence>
<dbReference type="GO" id="GO:0015079">
    <property type="term" value="F:potassium ion transmembrane transporter activity"/>
    <property type="evidence" value="ECO:0007669"/>
    <property type="project" value="UniProtKB-UniRule"/>
</dbReference>
<feature type="transmembrane region" description="Helical" evidence="12">
    <location>
        <begin position="130"/>
        <end position="154"/>
    </location>
</feature>
<keyword evidence="5 12" id="KW-0633">Potassium transport</keyword>
<dbReference type="PANTHER" id="PTHR30540">
    <property type="entry name" value="OSMOTIC STRESS POTASSIUM TRANSPORTER"/>
    <property type="match status" value="1"/>
</dbReference>
<evidence type="ECO:0000256" key="6">
    <source>
        <dbReference type="ARBA" id="ARBA00022692"/>
    </source>
</evidence>
<comment type="function">
    <text evidence="12">Transport of potassium into the cell. Likely operates as a K(+):H(+) symporter.</text>
</comment>
<dbReference type="Pfam" id="PF02705">
    <property type="entry name" value="K_trans"/>
    <property type="match status" value="1"/>
</dbReference>
<dbReference type="EMBL" id="FNIR01000003">
    <property type="protein sequence ID" value="SDN98130.1"/>
    <property type="molecule type" value="Genomic_DNA"/>
</dbReference>
<feature type="transmembrane region" description="Helical" evidence="12">
    <location>
        <begin position="275"/>
        <end position="295"/>
    </location>
</feature>
<dbReference type="Pfam" id="PF22776">
    <property type="entry name" value="K_trans_C"/>
    <property type="match status" value="1"/>
</dbReference>
<comment type="catalytic activity">
    <reaction evidence="12">
        <text>K(+)(in) + H(+)(in) = K(+)(out) + H(+)(out)</text>
        <dbReference type="Rhea" id="RHEA:28490"/>
        <dbReference type="ChEBI" id="CHEBI:15378"/>
        <dbReference type="ChEBI" id="CHEBI:29103"/>
    </reaction>
</comment>
<feature type="transmembrane region" description="Helical" evidence="12">
    <location>
        <begin position="197"/>
        <end position="217"/>
    </location>
</feature>
<evidence type="ECO:0000256" key="11">
    <source>
        <dbReference type="ARBA" id="ARBA00023136"/>
    </source>
</evidence>
<feature type="transmembrane region" description="Helical" evidence="12">
    <location>
        <begin position="427"/>
        <end position="448"/>
    </location>
</feature>
<proteinExistence type="inferred from homology"/>
<accession>A0A1H0FU16</accession>
<evidence type="ECO:0000256" key="9">
    <source>
        <dbReference type="ARBA" id="ARBA00022989"/>
    </source>
</evidence>
<evidence type="ECO:0000256" key="2">
    <source>
        <dbReference type="ARBA" id="ARBA00007019"/>
    </source>
</evidence>
<name>A0A1H0FU16_9ACTN</name>
<dbReference type="AlphaFoldDB" id="A0A1H0FU16"/>
<dbReference type="GO" id="GO:0015293">
    <property type="term" value="F:symporter activity"/>
    <property type="evidence" value="ECO:0007669"/>
    <property type="project" value="UniProtKB-UniRule"/>
</dbReference>
<keyword evidence="11 12" id="KW-0472">Membrane</keyword>
<evidence type="ECO:0000256" key="3">
    <source>
        <dbReference type="ARBA" id="ARBA00022448"/>
    </source>
</evidence>
<organism evidence="16 17">
    <name type="scientific">Klenkia soli</name>
    <dbReference type="NCBI Taxonomy" id="1052260"/>
    <lineage>
        <taxon>Bacteria</taxon>
        <taxon>Bacillati</taxon>
        <taxon>Actinomycetota</taxon>
        <taxon>Actinomycetes</taxon>
        <taxon>Geodermatophilales</taxon>
        <taxon>Geodermatophilaceae</taxon>
        <taxon>Klenkia</taxon>
    </lineage>
</organism>
<feature type="transmembrane region" description="Helical" evidence="12">
    <location>
        <begin position="395"/>
        <end position="418"/>
    </location>
</feature>
<evidence type="ECO:0000256" key="5">
    <source>
        <dbReference type="ARBA" id="ARBA00022538"/>
    </source>
</evidence>
<evidence type="ECO:0000313" key="17">
    <source>
        <dbReference type="Proteomes" id="UP000199088"/>
    </source>
</evidence>
<dbReference type="InterPro" id="IPR053951">
    <property type="entry name" value="K_trans_N"/>
</dbReference>
<keyword evidence="6 12" id="KW-0812">Transmembrane</keyword>
<feature type="transmembrane region" description="Helical" evidence="12">
    <location>
        <begin position="242"/>
        <end position="263"/>
    </location>
</feature>
<feature type="region of interest" description="Disordered" evidence="13">
    <location>
        <begin position="1"/>
        <end position="27"/>
    </location>
</feature>
<evidence type="ECO:0000256" key="8">
    <source>
        <dbReference type="ARBA" id="ARBA00022958"/>
    </source>
</evidence>
<keyword evidence="17" id="KW-1185">Reference proteome</keyword>
<keyword evidence="10 12" id="KW-0406">Ion transport</keyword>
<keyword evidence="8 12" id="KW-0630">Potassium</keyword>
<dbReference type="STRING" id="1052260.SAMN05660199_01025"/>
<feature type="transmembrane region" description="Helical" evidence="12">
    <location>
        <begin position="166"/>
        <end position="185"/>
    </location>
</feature>
<dbReference type="InterPro" id="IPR053952">
    <property type="entry name" value="K_trans_C"/>
</dbReference>
<evidence type="ECO:0000259" key="14">
    <source>
        <dbReference type="Pfam" id="PF02705"/>
    </source>
</evidence>
<dbReference type="PANTHER" id="PTHR30540:SF79">
    <property type="entry name" value="LOW AFFINITY POTASSIUM TRANSPORT SYSTEM PROTEIN KUP"/>
    <property type="match status" value="1"/>
</dbReference>
<comment type="subcellular location">
    <subcellularLocation>
        <location evidence="12">Cell membrane</location>
        <topology evidence="12">Multi-pass membrane protein</topology>
    </subcellularLocation>
    <subcellularLocation>
        <location evidence="1">Membrane</location>
        <topology evidence="1">Multi-pass membrane protein</topology>
    </subcellularLocation>
</comment>
<dbReference type="GO" id="GO:0005886">
    <property type="term" value="C:plasma membrane"/>
    <property type="evidence" value="ECO:0007669"/>
    <property type="project" value="UniProtKB-SubCell"/>
</dbReference>
<keyword evidence="4 12" id="KW-1003">Cell membrane</keyword>
<evidence type="ECO:0000256" key="10">
    <source>
        <dbReference type="ARBA" id="ARBA00023065"/>
    </source>
</evidence>
<dbReference type="Proteomes" id="UP000199088">
    <property type="component" value="Unassembled WGS sequence"/>
</dbReference>
<keyword evidence="9 12" id="KW-1133">Transmembrane helix</keyword>
<dbReference type="HAMAP" id="MF_01522">
    <property type="entry name" value="Kup"/>
    <property type="match status" value="1"/>
</dbReference>
<feature type="transmembrane region" description="Helical" evidence="12">
    <location>
        <begin position="454"/>
        <end position="472"/>
    </location>
</feature>
<evidence type="ECO:0000313" key="16">
    <source>
        <dbReference type="EMBL" id="SDN98130.1"/>
    </source>
</evidence>
<evidence type="ECO:0000256" key="13">
    <source>
        <dbReference type="SAM" id="MobiDB-lite"/>
    </source>
</evidence>
<evidence type="ECO:0000256" key="1">
    <source>
        <dbReference type="ARBA" id="ARBA00004141"/>
    </source>
</evidence>
<feature type="transmembrane region" description="Helical" evidence="12">
    <location>
        <begin position="31"/>
        <end position="51"/>
    </location>
</feature>